<reference evidence="2 3" key="1">
    <citation type="journal article" date="2020" name="Nature">
        <title>Six reference-quality genomes reveal evolution of bat adaptations.</title>
        <authorList>
            <person name="Jebb D."/>
            <person name="Huang Z."/>
            <person name="Pippel M."/>
            <person name="Hughes G.M."/>
            <person name="Lavrichenko K."/>
            <person name="Devanna P."/>
            <person name="Winkler S."/>
            <person name="Jermiin L.S."/>
            <person name="Skirmuntt E.C."/>
            <person name="Katzourakis A."/>
            <person name="Burkitt-Gray L."/>
            <person name="Ray D.A."/>
            <person name="Sullivan K.A.M."/>
            <person name="Roscito J.G."/>
            <person name="Kirilenko B.M."/>
            <person name="Davalos L.M."/>
            <person name="Corthals A.P."/>
            <person name="Power M.L."/>
            <person name="Jones G."/>
            <person name="Ransome R.D."/>
            <person name="Dechmann D.K.N."/>
            <person name="Locatelli A.G."/>
            <person name="Puechmaille S.J."/>
            <person name="Fedrigo O."/>
            <person name="Jarvis E.D."/>
            <person name="Hiller M."/>
            <person name="Vernes S.C."/>
            <person name="Myers E.W."/>
            <person name="Teeling E.C."/>
        </authorList>
    </citation>
    <scope>NUCLEOTIDE SEQUENCE [LARGE SCALE GENOMIC DNA]</scope>
    <source>
        <strain evidence="2">MMolMol1</strain>
        <tissue evidence="2">Muscle</tissue>
    </source>
</reference>
<evidence type="ECO:0000256" key="1">
    <source>
        <dbReference type="SAM" id="Phobius"/>
    </source>
</evidence>
<dbReference type="InParanoid" id="A0A7J8I7Y5"/>
<keyword evidence="3" id="KW-1185">Reference proteome</keyword>
<dbReference type="Proteomes" id="UP000550707">
    <property type="component" value="Unassembled WGS sequence"/>
</dbReference>
<comment type="caution">
    <text evidence="2">The sequence shown here is derived from an EMBL/GenBank/DDBJ whole genome shotgun (WGS) entry which is preliminary data.</text>
</comment>
<keyword evidence="1" id="KW-0812">Transmembrane</keyword>
<feature type="transmembrane region" description="Helical" evidence="1">
    <location>
        <begin position="116"/>
        <end position="136"/>
    </location>
</feature>
<keyword evidence="1" id="KW-0472">Membrane</keyword>
<evidence type="ECO:0000313" key="3">
    <source>
        <dbReference type="Proteomes" id="UP000550707"/>
    </source>
</evidence>
<evidence type="ECO:0000313" key="2">
    <source>
        <dbReference type="EMBL" id="KAF6480684.1"/>
    </source>
</evidence>
<dbReference type="EMBL" id="JACASF010000004">
    <property type="protein sequence ID" value="KAF6480684.1"/>
    <property type="molecule type" value="Genomic_DNA"/>
</dbReference>
<keyword evidence="1" id="KW-1133">Transmembrane helix</keyword>
<protein>
    <submittedName>
        <fullName evidence="2">Uncharacterized protein</fullName>
    </submittedName>
</protein>
<accession>A0A7J8I7Y5</accession>
<proteinExistence type="predicted"/>
<gene>
    <name evidence="2" type="ORF">HJG59_010550</name>
</gene>
<sequence>MGVISGSRQGSGCLTASSRVEFDKPQCSGCQGVSHYLNPFLTKRFSFCLLGNKMSLGKKDLPYNFAETHQFGDIWDTSIIFEKVHKTKVNYSLCRTLFTSNISLDVLALTSFTSKYWFYLKLGIQFINVIVGISVLSPM</sequence>
<organism evidence="2 3">
    <name type="scientific">Molossus molossus</name>
    <name type="common">Pallas' mastiff bat</name>
    <name type="synonym">Vespertilio molossus</name>
    <dbReference type="NCBI Taxonomy" id="27622"/>
    <lineage>
        <taxon>Eukaryota</taxon>
        <taxon>Metazoa</taxon>
        <taxon>Chordata</taxon>
        <taxon>Craniata</taxon>
        <taxon>Vertebrata</taxon>
        <taxon>Euteleostomi</taxon>
        <taxon>Mammalia</taxon>
        <taxon>Eutheria</taxon>
        <taxon>Laurasiatheria</taxon>
        <taxon>Chiroptera</taxon>
        <taxon>Yangochiroptera</taxon>
        <taxon>Molossidae</taxon>
        <taxon>Molossus</taxon>
    </lineage>
</organism>
<dbReference type="AlphaFoldDB" id="A0A7J8I7Y5"/>
<name>A0A7J8I7Y5_MOLMO</name>